<reference evidence="4 5" key="2">
    <citation type="submission" date="2019-09" db="EMBL/GenBank/DDBJ databases">
        <authorList>
            <person name="Jin C."/>
        </authorList>
    </citation>
    <scope>NUCLEOTIDE SEQUENCE [LARGE SCALE GENOMIC DNA]</scope>
    <source>
        <strain evidence="4 5">BN140002</strain>
    </source>
</reference>
<dbReference type="CDD" id="cd19607">
    <property type="entry name" value="GTA_TIM-barrel-like"/>
    <property type="match status" value="1"/>
</dbReference>
<dbReference type="SUPFAM" id="SSF51445">
    <property type="entry name" value="(Trans)glycosidases"/>
    <property type="match status" value="1"/>
</dbReference>
<proteinExistence type="predicted"/>
<evidence type="ECO:0000313" key="5">
    <source>
        <dbReference type="Proteomes" id="UP000323142"/>
    </source>
</evidence>
<evidence type="ECO:0000259" key="1">
    <source>
        <dbReference type="Pfam" id="PF13547"/>
    </source>
</evidence>
<accession>A0A5B2VFW7</accession>
<dbReference type="InterPro" id="IPR025195">
    <property type="entry name" value="GTA_TIM_dom"/>
</dbReference>
<feature type="domain" description="GTA TIM-barrel-like" evidence="1">
    <location>
        <begin position="436"/>
        <end position="737"/>
    </location>
</feature>
<dbReference type="InterPro" id="IPR032876">
    <property type="entry name" value="J_dom"/>
</dbReference>
<comment type="caution">
    <text evidence="4">The sequence shown here is derived from an EMBL/GenBank/DDBJ whole genome shotgun (WGS) entry which is preliminary data.</text>
</comment>
<protein>
    <recommendedName>
        <fullName evidence="6">Host specificity protein</fullName>
    </recommendedName>
</protein>
<sequence length="1303" mass="137503">MATVVLQVAGSVLGSIVGGPVGAAIGQAIGAAAGAAIDASLLSAATSGGGRTVEGPRLKDFEVLSSTEGAPIPRVYGRARVGGQLIWATPIEETATVIRERGRSKGAPSTKRTEYSYHVNLAVGLCEGPIAFVRRVWADGRELDLSLVEMRIHGGGESQEPDPLLVARIGAGSVPAYRGLAYAVFERLPLADFGNRIPQLAFEVVRPVDGLARMIRAVCLIPGASEFAYAPGEVVRLVGPVSTRPENRHQLFARADVHASLDALQALCPNLERVSVVASWFGDDLRAGHCTIAPRTEAPDRDTYGATWSAAGLTRANARVVSHVNGRPAYGGTPADESLIRLVHELKRRGLAVTLYPFVMMDIAAGNGRPDPYGRPEQPPFPWRGRITCDPAPGRAGTPDGTPAAGSQVAALVGTCAPGHFWVAGGAVGYAGPEEWSLRRLILHYAHLALAAGGVDAFIIGSELVGLTRVRAGSGVYPAAAALAALAADVRAVLGPATRITYAADWTEYGAHVLEGGAEVRFPLDPLWAHPAIDAVGIDYYPPLSDWRDGSGHRDAAEARGPCDTAYLRRRLASGEGFDWYYASDADRASQTRTPIADRAYGKAWMFRAKDLVSWWSLPHVERRGGLEIGATAWVPGSKPIWLTEIGVPAVDKGANGPNVFPDPKSSESAYPPFSSGARDDLVQARALEAILSRFDPALPGHEAGMNPLIAGGTRRMVDPSHVYVWAWDARPFPAFPDYTDVWADGENWRTGHWLTGRLEGVPLDRLVAAVLAEQGIAAPLDLALDGFLDGAVIDRPVSARGALEPILRLFGADLVASGGVLRGQGRGAQALRALDPGELAVVEDEPVLRLTRAQETDLPRQMTLSFIDGETEYRRAAVASRRLAVASGREARAEVAAVLRRDQAQALADAWLQDVWAAREGAAFALSPRAIAIEPGDLLALPTAGGARLHRVVRIADGPVRRVETRGAEPAIFAGATVPAPRPPRKPPLFPGRPVPIVLDLPASDGEPTILQYLAVAAEPWPGPMTVWRAGEDGFVPHASAERPARTGRTLSTLPPGPLWRWDRGAVLEVEMATGVLEAVSEGAALAGANLMALQGPDGVREILSAADVELVGEGRYRLTRLLRGLGGSEAAASRTLSPGASLVMLDDALVPLTDAPGDIGRPQVYRVGPARVDPGDGSVVEVTATAGLDPLRPLAPVHLRARRTPDGVAIAWIRRTRRDDDAWEPADVPLGEDGEAYEVDILAGGVVRRTLTAATPSALYPAALEVADFGAPQAALAVRVAQTSRVAGRGAAAGAVLDVLA</sequence>
<dbReference type="Proteomes" id="UP000323142">
    <property type="component" value="Unassembled WGS sequence"/>
</dbReference>
<dbReference type="EMBL" id="VUOA01000019">
    <property type="protein sequence ID" value="KAA2237252.1"/>
    <property type="molecule type" value="Genomic_DNA"/>
</dbReference>
<evidence type="ECO:0000259" key="3">
    <source>
        <dbReference type="Pfam" id="PF23666"/>
    </source>
</evidence>
<evidence type="ECO:0000313" key="4">
    <source>
        <dbReference type="EMBL" id="KAA2237252.1"/>
    </source>
</evidence>
<dbReference type="Pfam" id="PF23666">
    <property type="entry name" value="Rcc01698_C"/>
    <property type="match status" value="1"/>
</dbReference>
<dbReference type="RefSeq" id="WP_149816935.1">
    <property type="nucleotide sequence ID" value="NZ_VUOA01000019.1"/>
</dbReference>
<evidence type="ECO:0000259" key="2">
    <source>
        <dbReference type="Pfam" id="PF13550"/>
    </source>
</evidence>
<dbReference type="Pfam" id="PF13547">
    <property type="entry name" value="GTA_TIM"/>
    <property type="match status" value="1"/>
</dbReference>
<dbReference type="InterPro" id="IPR017853">
    <property type="entry name" value="GH"/>
</dbReference>
<feature type="domain" description="Rcc01698-like C-terminal" evidence="3">
    <location>
        <begin position="1046"/>
        <end position="1144"/>
    </location>
</feature>
<dbReference type="Pfam" id="PF13550">
    <property type="entry name" value="Phage-tail_3"/>
    <property type="match status" value="1"/>
</dbReference>
<name>A0A5B2VFW7_9HYPH</name>
<dbReference type="InterPro" id="IPR056490">
    <property type="entry name" value="Rcc01698_C"/>
</dbReference>
<organism evidence="4 5">
    <name type="scientific">Salinarimonas soli</name>
    <dbReference type="NCBI Taxonomy" id="1638099"/>
    <lineage>
        <taxon>Bacteria</taxon>
        <taxon>Pseudomonadati</taxon>
        <taxon>Pseudomonadota</taxon>
        <taxon>Alphaproteobacteria</taxon>
        <taxon>Hyphomicrobiales</taxon>
        <taxon>Salinarimonadaceae</taxon>
        <taxon>Salinarimonas</taxon>
    </lineage>
</organism>
<feature type="domain" description="Tip attachment protein J" evidence="2">
    <location>
        <begin position="795"/>
        <end position="957"/>
    </location>
</feature>
<gene>
    <name evidence="4" type="ORF">F0L46_09580</name>
</gene>
<evidence type="ECO:0008006" key="6">
    <source>
        <dbReference type="Google" id="ProtNLM"/>
    </source>
</evidence>
<keyword evidence="5" id="KW-1185">Reference proteome</keyword>
<dbReference type="OrthoDB" id="8445115at2"/>
<reference evidence="4 5" key="1">
    <citation type="submission" date="2019-09" db="EMBL/GenBank/DDBJ databases">
        <title>Salinarimonas rosea gen. nov., sp. nov., a new member of the a-2 subgroup of the Proteobacteria.</title>
        <authorList>
            <person name="Liu J."/>
        </authorList>
    </citation>
    <scope>NUCLEOTIDE SEQUENCE [LARGE SCALE GENOMIC DNA]</scope>
    <source>
        <strain evidence="4 5">BN140002</strain>
    </source>
</reference>
<dbReference type="Gene3D" id="3.20.20.80">
    <property type="entry name" value="Glycosidases"/>
    <property type="match status" value="1"/>
</dbReference>